<feature type="domain" description="Gliding motility-associated protein GldM N-terminal" evidence="2">
    <location>
        <begin position="32"/>
        <end position="219"/>
    </location>
</feature>
<sequence>MAGGKQSPRDKMIGMMYLVLTALLALQVSNSVLEKFIFINQAFETTNKENVSENVKKVESIQKAVGDAGNREKDLAVLDKAKKVREATKTIIEELDVYKEELIQRTGGVDENGNYLGQKDIDAPSAMFVNEKKGDELKDNLNEYSSFLREVTGDDAIKNIAKDANEISVFKDDPNQNKKGFAELNFGHSTPMVGALASLSQLQSDVIVEETKALATLAREVGAEDLKFDQIVPMVRPESRVVAAGSEYVADMFIAASSSAVNPAMTYDGNEVEVIDGMGKVKFTARASSYDKNGMSLQSFIGAIKVKLPGGRDTTFTDTIEYIVSKPVIQIQSASVQALYLNCGNELTVNVPALGTAYNPTFGTKGGQSIKGANRGDVTIVPKSANVTLSVSSGGNLIGTESFKVKRIPKPEITVYSGGREVDLKRGTKGAPRSIKIQAVPDESFAQFLPKDAKFRVAESEITLVRSGRAVQSLRPKGPDVNLSSLASQARPGDALVIEVKKVQRRNFKGEVEDFPNFGPRILTVRIN</sequence>
<evidence type="ECO:0000259" key="4">
    <source>
        <dbReference type="Pfam" id="PF21602"/>
    </source>
</evidence>
<dbReference type="Pfam" id="PF21601">
    <property type="entry name" value="GldM_2nd"/>
    <property type="match status" value="1"/>
</dbReference>
<dbReference type="InterPro" id="IPR022720">
    <property type="entry name" value="Motility-assoc_prot_GldM_N"/>
</dbReference>
<accession>A0A1M6WQE6</accession>
<dbReference type="Pfam" id="PF12080">
    <property type="entry name" value="GldM_4th"/>
    <property type="match status" value="1"/>
</dbReference>
<evidence type="ECO:0000313" key="6">
    <source>
        <dbReference type="Proteomes" id="UP000184474"/>
    </source>
</evidence>
<keyword evidence="6" id="KW-1185">Reference proteome</keyword>
<dbReference type="AlphaFoldDB" id="A0A1M6WQE6"/>
<feature type="domain" description="Gliding motility-associated protein GldM C-terminal" evidence="1">
    <location>
        <begin position="409"/>
        <end position="525"/>
    </location>
</feature>
<dbReference type="InterPro" id="IPR022719">
    <property type="entry name" value="Motility-assoc_prot_GldM_C"/>
</dbReference>
<dbReference type="InterPro" id="IPR048406">
    <property type="entry name" value="GldM_Ig-like-2"/>
</dbReference>
<reference evidence="6" key="1">
    <citation type="submission" date="2016-11" db="EMBL/GenBank/DDBJ databases">
        <authorList>
            <person name="Varghese N."/>
            <person name="Submissions S."/>
        </authorList>
    </citation>
    <scope>NUCLEOTIDE SEQUENCE [LARGE SCALE GENOMIC DNA]</scope>
    <source>
        <strain evidence="6">DSM 26134</strain>
    </source>
</reference>
<dbReference type="Pfam" id="PF21602">
    <property type="entry name" value="GldM_3rd"/>
    <property type="match status" value="1"/>
</dbReference>
<evidence type="ECO:0000259" key="3">
    <source>
        <dbReference type="Pfam" id="PF21601"/>
    </source>
</evidence>
<dbReference type="Proteomes" id="UP000184474">
    <property type="component" value="Unassembled WGS sequence"/>
</dbReference>
<feature type="domain" description="Gliding motility-associated protein GldM second immunoglobulin-like" evidence="4">
    <location>
        <begin position="328"/>
        <end position="406"/>
    </location>
</feature>
<evidence type="ECO:0000313" key="5">
    <source>
        <dbReference type="EMBL" id="SHK95864.1"/>
    </source>
</evidence>
<proteinExistence type="predicted"/>
<evidence type="ECO:0000259" key="2">
    <source>
        <dbReference type="Pfam" id="PF12081"/>
    </source>
</evidence>
<dbReference type="InterPro" id="IPR048405">
    <property type="entry name" value="GldM_Ig-like-1"/>
</dbReference>
<evidence type="ECO:0000259" key="1">
    <source>
        <dbReference type="Pfam" id="PF12080"/>
    </source>
</evidence>
<gene>
    <name evidence="5" type="ORF">SAMN04488028_11420</name>
</gene>
<dbReference type="STRING" id="156994.SAMN04488028_11420"/>
<organism evidence="5 6">
    <name type="scientific">Reichenbachiella agariperforans</name>
    <dbReference type="NCBI Taxonomy" id="156994"/>
    <lineage>
        <taxon>Bacteria</taxon>
        <taxon>Pseudomonadati</taxon>
        <taxon>Bacteroidota</taxon>
        <taxon>Cytophagia</taxon>
        <taxon>Cytophagales</taxon>
        <taxon>Reichenbachiellaceae</taxon>
        <taxon>Reichenbachiella</taxon>
    </lineage>
</organism>
<dbReference type="RefSeq" id="WP_073125627.1">
    <property type="nucleotide sequence ID" value="NZ_FRAA01000014.1"/>
</dbReference>
<feature type="domain" description="Gliding motility-associated protein GldM first immunoglobulin-like" evidence="3">
    <location>
        <begin position="222"/>
        <end position="325"/>
    </location>
</feature>
<dbReference type="EMBL" id="FRAA01000014">
    <property type="protein sequence ID" value="SHK95864.1"/>
    <property type="molecule type" value="Genomic_DNA"/>
</dbReference>
<dbReference type="Pfam" id="PF12081">
    <property type="entry name" value="GldM_1st"/>
    <property type="match status" value="1"/>
</dbReference>
<dbReference type="NCBIfam" id="TIGR03517">
    <property type="entry name" value="GldM_gliding"/>
    <property type="match status" value="1"/>
</dbReference>
<name>A0A1M6WQE6_REIAG</name>
<dbReference type="InterPro" id="IPR019859">
    <property type="entry name" value="Motility-assoc_prot_GldM"/>
</dbReference>
<protein>
    <submittedName>
        <fullName evidence="5">Gliding motility-associated protein GldM</fullName>
    </submittedName>
</protein>